<evidence type="ECO:0000313" key="3">
    <source>
        <dbReference type="EMBL" id="MPD05376.1"/>
    </source>
</evidence>
<feature type="transmembrane region" description="Helical" evidence="2">
    <location>
        <begin position="46"/>
        <end position="64"/>
    </location>
</feature>
<sequence>MTSAPTFPPLPLPFTSVSRPSLLFLPLSSPRVSCLSFLTPQTNPRILTPSFAFLAIVPLSRWILLADKHVHRRSGGRGGRGRESEARREQVELGKNDYREKEMS</sequence>
<keyword evidence="2" id="KW-0472">Membrane</keyword>
<feature type="compositionally biased region" description="Basic and acidic residues" evidence="1">
    <location>
        <begin position="80"/>
        <end position="104"/>
    </location>
</feature>
<evidence type="ECO:0000256" key="1">
    <source>
        <dbReference type="SAM" id="MobiDB-lite"/>
    </source>
</evidence>
<dbReference type="AlphaFoldDB" id="A0A5B7KET1"/>
<evidence type="ECO:0000313" key="4">
    <source>
        <dbReference type="Proteomes" id="UP000324222"/>
    </source>
</evidence>
<dbReference type="Proteomes" id="UP000324222">
    <property type="component" value="Unassembled WGS sequence"/>
</dbReference>
<comment type="caution">
    <text evidence="3">The sequence shown here is derived from an EMBL/GenBank/DDBJ whole genome shotgun (WGS) entry which is preliminary data.</text>
</comment>
<evidence type="ECO:0000256" key="2">
    <source>
        <dbReference type="SAM" id="Phobius"/>
    </source>
</evidence>
<proteinExistence type="predicted"/>
<gene>
    <name evidence="3" type="ORF">E2C01_101116</name>
</gene>
<keyword evidence="2" id="KW-1133">Transmembrane helix</keyword>
<keyword evidence="2" id="KW-0812">Transmembrane</keyword>
<dbReference type="EMBL" id="VSRR010145696">
    <property type="protein sequence ID" value="MPD05376.1"/>
    <property type="molecule type" value="Genomic_DNA"/>
</dbReference>
<reference evidence="3 4" key="1">
    <citation type="submission" date="2019-05" db="EMBL/GenBank/DDBJ databases">
        <title>Another draft genome of Portunus trituberculatus and its Hox gene families provides insights of decapod evolution.</title>
        <authorList>
            <person name="Jeong J.-H."/>
            <person name="Song I."/>
            <person name="Kim S."/>
            <person name="Choi T."/>
            <person name="Kim D."/>
            <person name="Ryu S."/>
            <person name="Kim W."/>
        </authorList>
    </citation>
    <scope>NUCLEOTIDE SEQUENCE [LARGE SCALE GENOMIC DNA]</scope>
    <source>
        <tissue evidence="3">Muscle</tissue>
    </source>
</reference>
<name>A0A5B7KET1_PORTR</name>
<protein>
    <submittedName>
        <fullName evidence="3">Uncharacterized protein</fullName>
    </submittedName>
</protein>
<keyword evidence="4" id="KW-1185">Reference proteome</keyword>
<accession>A0A5B7KET1</accession>
<feature type="region of interest" description="Disordered" evidence="1">
    <location>
        <begin position="71"/>
        <end position="104"/>
    </location>
</feature>
<organism evidence="3 4">
    <name type="scientific">Portunus trituberculatus</name>
    <name type="common">Swimming crab</name>
    <name type="synonym">Neptunus trituberculatus</name>
    <dbReference type="NCBI Taxonomy" id="210409"/>
    <lineage>
        <taxon>Eukaryota</taxon>
        <taxon>Metazoa</taxon>
        <taxon>Ecdysozoa</taxon>
        <taxon>Arthropoda</taxon>
        <taxon>Crustacea</taxon>
        <taxon>Multicrustacea</taxon>
        <taxon>Malacostraca</taxon>
        <taxon>Eumalacostraca</taxon>
        <taxon>Eucarida</taxon>
        <taxon>Decapoda</taxon>
        <taxon>Pleocyemata</taxon>
        <taxon>Brachyura</taxon>
        <taxon>Eubrachyura</taxon>
        <taxon>Portunoidea</taxon>
        <taxon>Portunidae</taxon>
        <taxon>Portuninae</taxon>
        <taxon>Portunus</taxon>
    </lineage>
</organism>